<name>A0AAD9D2J8_GLOAC</name>
<feature type="region of interest" description="Disordered" evidence="1">
    <location>
        <begin position="12"/>
        <end position="43"/>
    </location>
</feature>
<protein>
    <submittedName>
        <fullName evidence="2">Uncharacterized protein</fullName>
    </submittedName>
</protein>
<dbReference type="AlphaFoldDB" id="A0AAD9D2J8"/>
<gene>
    <name evidence="2" type="ORF">BDZ83DRAFT_601917</name>
</gene>
<accession>A0AAD9D2J8</accession>
<proteinExistence type="predicted"/>
<dbReference type="Proteomes" id="UP001244207">
    <property type="component" value="Unassembled WGS sequence"/>
</dbReference>
<dbReference type="GeneID" id="85391032"/>
<comment type="caution">
    <text evidence="2">The sequence shown here is derived from an EMBL/GenBank/DDBJ whole genome shotgun (WGS) entry which is preliminary data.</text>
</comment>
<dbReference type="RefSeq" id="XP_060370716.1">
    <property type="nucleotide sequence ID" value="XM_060507133.1"/>
</dbReference>
<evidence type="ECO:0000256" key="1">
    <source>
        <dbReference type="SAM" id="MobiDB-lite"/>
    </source>
</evidence>
<evidence type="ECO:0000313" key="3">
    <source>
        <dbReference type="Proteomes" id="UP001244207"/>
    </source>
</evidence>
<keyword evidence="3" id="KW-1185">Reference proteome</keyword>
<evidence type="ECO:0000313" key="2">
    <source>
        <dbReference type="EMBL" id="KAK1730661.1"/>
    </source>
</evidence>
<dbReference type="EMBL" id="JAHMHS010000006">
    <property type="protein sequence ID" value="KAK1730661.1"/>
    <property type="molecule type" value="Genomic_DNA"/>
</dbReference>
<organism evidence="2 3">
    <name type="scientific">Glomerella acutata</name>
    <name type="common">Colletotrichum acutatum</name>
    <dbReference type="NCBI Taxonomy" id="27357"/>
    <lineage>
        <taxon>Eukaryota</taxon>
        <taxon>Fungi</taxon>
        <taxon>Dikarya</taxon>
        <taxon>Ascomycota</taxon>
        <taxon>Pezizomycotina</taxon>
        <taxon>Sordariomycetes</taxon>
        <taxon>Hypocreomycetidae</taxon>
        <taxon>Glomerellales</taxon>
        <taxon>Glomerellaceae</taxon>
        <taxon>Colletotrichum</taxon>
        <taxon>Colletotrichum acutatum species complex</taxon>
    </lineage>
</organism>
<sequence>MPRLQCVTVRSLASRTRAKRNRTSLNSTCQKEHPAAQQYPDHQKKPESWFLGFLKAKVTTSREAVASSALQLPYSTPPLIQTPGFPIHPDPSSNSY</sequence>
<feature type="region of interest" description="Disordered" evidence="1">
    <location>
        <begin position="76"/>
        <end position="96"/>
    </location>
</feature>
<reference evidence="2" key="1">
    <citation type="submission" date="2021-12" db="EMBL/GenBank/DDBJ databases">
        <title>Comparative genomics, transcriptomics and evolutionary studies reveal genomic signatures of adaptation to plant cell wall in hemibiotrophic fungi.</title>
        <authorList>
            <consortium name="DOE Joint Genome Institute"/>
            <person name="Baroncelli R."/>
            <person name="Diaz J.F."/>
            <person name="Benocci T."/>
            <person name="Peng M."/>
            <person name="Battaglia E."/>
            <person name="Haridas S."/>
            <person name="Andreopoulos W."/>
            <person name="Labutti K."/>
            <person name="Pangilinan J."/>
            <person name="Floch G.L."/>
            <person name="Makela M.R."/>
            <person name="Henrissat B."/>
            <person name="Grigoriev I.V."/>
            <person name="Crouch J.A."/>
            <person name="De Vries R.P."/>
            <person name="Sukno S.A."/>
            <person name="Thon M.R."/>
        </authorList>
    </citation>
    <scope>NUCLEOTIDE SEQUENCE</scope>
    <source>
        <strain evidence="2">CBS 112980</strain>
    </source>
</reference>